<dbReference type="Proteomes" id="UP001057402">
    <property type="component" value="Chromosome 12"/>
</dbReference>
<sequence length="124" mass="11838">MAARTSVVLTLLLVAVVGLASAQSPASSPTSTPSTPEASSPFAVVASPDTIASSPDTIGAIGDEDGAAAPGSDAVEAPIGGPVSSSAFVPVDAGTTAETPADSSASMIKFSTAGLTLAIAGYFL</sequence>
<name>A0ACB9L672_9MYRT</name>
<proteinExistence type="predicted"/>
<accession>A0ACB9L672</accession>
<evidence type="ECO:0000313" key="1">
    <source>
        <dbReference type="EMBL" id="KAI4304927.1"/>
    </source>
</evidence>
<dbReference type="EMBL" id="CM042891">
    <property type="protein sequence ID" value="KAI4304927.1"/>
    <property type="molecule type" value="Genomic_DNA"/>
</dbReference>
<keyword evidence="2" id="KW-1185">Reference proteome</keyword>
<comment type="caution">
    <text evidence="1">The sequence shown here is derived from an EMBL/GenBank/DDBJ whole genome shotgun (WGS) entry which is preliminary data.</text>
</comment>
<protein>
    <submittedName>
        <fullName evidence="1">Uncharacterized protein</fullName>
    </submittedName>
</protein>
<organism evidence="1 2">
    <name type="scientific">Melastoma candidum</name>
    <dbReference type="NCBI Taxonomy" id="119954"/>
    <lineage>
        <taxon>Eukaryota</taxon>
        <taxon>Viridiplantae</taxon>
        <taxon>Streptophyta</taxon>
        <taxon>Embryophyta</taxon>
        <taxon>Tracheophyta</taxon>
        <taxon>Spermatophyta</taxon>
        <taxon>Magnoliopsida</taxon>
        <taxon>eudicotyledons</taxon>
        <taxon>Gunneridae</taxon>
        <taxon>Pentapetalae</taxon>
        <taxon>rosids</taxon>
        <taxon>malvids</taxon>
        <taxon>Myrtales</taxon>
        <taxon>Melastomataceae</taxon>
        <taxon>Melastomatoideae</taxon>
        <taxon>Melastomateae</taxon>
        <taxon>Melastoma</taxon>
    </lineage>
</organism>
<reference evidence="2" key="1">
    <citation type="journal article" date="2023" name="Front. Plant Sci.">
        <title>Chromosomal-level genome assembly of Melastoma candidum provides insights into trichome evolution.</title>
        <authorList>
            <person name="Zhong Y."/>
            <person name="Wu W."/>
            <person name="Sun C."/>
            <person name="Zou P."/>
            <person name="Liu Y."/>
            <person name="Dai S."/>
            <person name="Zhou R."/>
        </authorList>
    </citation>
    <scope>NUCLEOTIDE SEQUENCE [LARGE SCALE GENOMIC DNA]</scope>
</reference>
<gene>
    <name evidence="1" type="ORF">MLD38_040384</name>
</gene>
<evidence type="ECO:0000313" key="2">
    <source>
        <dbReference type="Proteomes" id="UP001057402"/>
    </source>
</evidence>